<keyword evidence="5" id="KW-0732">Signal</keyword>
<sequence>MLNRPLADLSLAFVMDLLEFISAGDTRSRDTTPPLPTGCPRLPEDAVFGNKECAKCGQSDSTLSCDLCKVTDVGQLQVFHCSEACQKAHWPDHEAICQARKTLGRSVSMFSDIWTAFETATFACSTAFVDEKLGVITIRTKDDMPNRRNWTGESLIRRFPDDLFPDAASDATKQAFLFDNTCAEPLILGKPLHELFLGPACQKVQVGEVDVKNPAIVVHLRGTPYYTHHSVFEVTLVTGEVYAVDLTGAQYGFQEKLYEWKTYDTHRAEPGSEISTLDDAEESERVVHMLAGLSIHGRAMAVKNLRETVMRDLRRSIDGYVRSKKATIKDMMLLPDSEFRVARQQLVTHAKTSLQNAVERLAHMTIIARD</sequence>
<keyword evidence="2 4" id="KW-0863">Zinc-finger</keyword>
<dbReference type="Proteomes" id="UP000050424">
    <property type="component" value="Unassembled WGS sequence"/>
</dbReference>
<name>A0A0P7B5H1_9HYPO</name>
<keyword evidence="8" id="KW-1185">Reference proteome</keyword>
<gene>
    <name evidence="7" type="ORF">AK830_g9595</name>
</gene>
<keyword evidence="3" id="KW-0862">Zinc</keyword>
<dbReference type="OrthoDB" id="432970at2759"/>
<protein>
    <recommendedName>
        <fullName evidence="6">MYND-type domain-containing protein</fullName>
    </recommendedName>
</protein>
<dbReference type="Pfam" id="PF01753">
    <property type="entry name" value="zf-MYND"/>
    <property type="match status" value="1"/>
</dbReference>
<dbReference type="PROSITE" id="PS50865">
    <property type="entry name" value="ZF_MYND_2"/>
    <property type="match status" value="1"/>
</dbReference>
<evidence type="ECO:0000313" key="8">
    <source>
        <dbReference type="Proteomes" id="UP000050424"/>
    </source>
</evidence>
<dbReference type="EMBL" id="LKCW01000182">
    <property type="protein sequence ID" value="KPM36982.1"/>
    <property type="molecule type" value="Genomic_DNA"/>
</dbReference>
<evidence type="ECO:0000256" key="3">
    <source>
        <dbReference type="ARBA" id="ARBA00022833"/>
    </source>
</evidence>
<comment type="caution">
    <text evidence="7">The sequence shown here is derived from an EMBL/GenBank/DDBJ whole genome shotgun (WGS) entry which is preliminary data.</text>
</comment>
<keyword evidence="1" id="KW-0479">Metal-binding</keyword>
<dbReference type="SUPFAM" id="SSF144232">
    <property type="entry name" value="HIT/MYND zinc finger-like"/>
    <property type="match status" value="1"/>
</dbReference>
<organism evidence="7 8">
    <name type="scientific">Neonectria ditissima</name>
    <dbReference type="NCBI Taxonomy" id="78410"/>
    <lineage>
        <taxon>Eukaryota</taxon>
        <taxon>Fungi</taxon>
        <taxon>Dikarya</taxon>
        <taxon>Ascomycota</taxon>
        <taxon>Pezizomycotina</taxon>
        <taxon>Sordariomycetes</taxon>
        <taxon>Hypocreomycetidae</taxon>
        <taxon>Hypocreales</taxon>
        <taxon>Nectriaceae</taxon>
        <taxon>Neonectria</taxon>
    </lineage>
</organism>
<reference evidence="7 8" key="1">
    <citation type="submission" date="2015-09" db="EMBL/GenBank/DDBJ databases">
        <title>Draft genome of a European isolate of the apple canker pathogen Neonectria ditissima.</title>
        <authorList>
            <person name="Gomez-Cortecero A."/>
            <person name="Harrison R.J."/>
            <person name="Armitage A.D."/>
        </authorList>
    </citation>
    <scope>NUCLEOTIDE SEQUENCE [LARGE SCALE GENOMIC DNA]</scope>
    <source>
        <strain evidence="7 8">R09/05</strain>
    </source>
</reference>
<accession>A0A0P7B5H1</accession>
<dbReference type="InterPro" id="IPR002893">
    <property type="entry name" value="Znf_MYND"/>
</dbReference>
<feature type="signal peptide" evidence="5">
    <location>
        <begin position="1"/>
        <end position="23"/>
    </location>
</feature>
<evidence type="ECO:0000259" key="6">
    <source>
        <dbReference type="PROSITE" id="PS50865"/>
    </source>
</evidence>
<evidence type="ECO:0000256" key="2">
    <source>
        <dbReference type="ARBA" id="ARBA00022771"/>
    </source>
</evidence>
<proteinExistence type="predicted"/>
<dbReference type="AlphaFoldDB" id="A0A0P7B5H1"/>
<evidence type="ECO:0000256" key="4">
    <source>
        <dbReference type="PROSITE-ProRule" id="PRU00134"/>
    </source>
</evidence>
<evidence type="ECO:0000256" key="5">
    <source>
        <dbReference type="SAM" id="SignalP"/>
    </source>
</evidence>
<evidence type="ECO:0000256" key="1">
    <source>
        <dbReference type="ARBA" id="ARBA00022723"/>
    </source>
</evidence>
<evidence type="ECO:0000313" key="7">
    <source>
        <dbReference type="EMBL" id="KPM36982.1"/>
    </source>
</evidence>
<feature type="domain" description="MYND-type" evidence="6">
    <location>
        <begin position="53"/>
        <end position="97"/>
    </location>
</feature>
<feature type="chain" id="PRO_5006135415" description="MYND-type domain-containing protein" evidence="5">
    <location>
        <begin position="24"/>
        <end position="370"/>
    </location>
</feature>
<dbReference type="GO" id="GO:0008270">
    <property type="term" value="F:zinc ion binding"/>
    <property type="evidence" value="ECO:0007669"/>
    <property type="project" value="UniProtKB-KW"/>
</dbReference>
<dbReference type="Gene3D" id="6.10.140.2220">
    <property type="match status" value="1"/>
</dbReference>